<dbReference type="Proteomes" id="UP000273405">
    <property type="component" value="Unassembled WGS sequence"/>
</dbReference>
<feature type="domain" description="Condensation" evidence="1">
    <location>
        <begin position="2"/>
        <end position="83"/>
    </location>
</feature>
<evidence type="ECO:0000313" key="2">
    <source>
        <dbReference type="EMBL" id="RKH22074.1"/>
    </source>
</evidence>
<feature type="non-terminal residue" evidence="2">
    <location>
        <position position="1"/>
    </location>
</feature>
<evidence type="ECO:0000259" key="1">
    <source>
        <dbReference type="Pfam" id="PF00668"/>
    </source>
</evidence>
<dbReference type="PANTHER" id="PTHR45398:SF1">
    <property type="entry name" value="ENZYME, PUTATIVE (JCVI)-RELATED"/>
    <property type="match status" value="1"/>
</dbReference>
<dbReference type="SUPFAM" id="SSF52777">
    <property type="entry name" value="CoA-dependent acyltransferases"/>
    <property type="match status" value="1"/>
</dbReference>
<keyword evidence="3" id="KW-1185">Reference proteome</keyword>
<dbReference type="AlphaFoldDB" id="A0A3A8M6E8"/>
<comment type="caution">
    <text evidence="2">The sequence shown here is derived from an EMBL/GenBank/DDBJ whole genome shotgun (WGS) entry which is preliminary data.</text>
</comment>
<dbReference type="GO" id="GO:0003824">
    <property type="term" value="F:catalytic activity"/>
    <property type="evidence" value="ECO:0007669"/>
    <property type="project" value="InterPro"/>
</dbReference>
<dbReference type="InterPro" id="IPR001242">
    <property type="entry name" value="Condensation_dom"/>
</dbReference>
<dbReference type="Gene3D" id="3.30.559.10">
    <property type="entry name" value="Chloramphenicol acetyltransferase-like domain"/>
    <property type="match status" value="1"/>
</dbReference>
<reference evidence="3" key="1">
    <citation type="submission" date="2018-09" db="EMBL/GenBank/DDBJ databases">
        <authorList>
            <person name="Livingstone P.G."/>
            <person name="Whitworth D.E."/>
        </authorList>
    </citation>
    <scope>NUCLEOTIDE SEQUENCE [LARGE SCALE GENOMIC DNA]</scope>
    <source>
        <strain evidence="3">CA040B</strain>
    </source>
</reference>
<gene>
    <name evidence="2" type="ORF">D7X12_42205</name>
</gene>
<accession>A0A3A8M6E8</accession>
<sequence>AQEMRRPFDLRRGPLVRAVLFKLTEREHILVVNMHHIVSDGWSLGVLVREVSALYAAFAEGRPSPLPELPVQYADYAAWQRRTLSG</sequence>
<dbReference type="RefSeq" id="WP_147444047.1">
    <property type="nucleotide sequence ID" value="NZ_RAWG01000800.1"/>
</dbReference>
<proteinExistence type="predicted"/>
<evidence type="ECO:0000313" key="3">
    <source>
        <dbReference type="Proteomes" id="UP000273405"/>
    </source>
</evidence>
<dbReference type="EMBL" id="RAWG01000800">
    <property type="protein sequence ID" value="RKH22074.1"/>
    <property type="molecule type" value="Genomic_DNA"/>
</dbReference>
<organism evidence="2 3">
    <name type="scientific">Corallococcus sicarius</name>
    <dbReference type="NCBI Taxonomy" id="2316726"/>
    <lineage>
        <taxon>Bacteria</taxon>
        <taxon>Pseudomonadati</taxon>
        <taxon>Myxococcota</taxon>
        <taxon>Myxococcia</taxon>
        <taxon>Myxococcales</taxon>
        <taxon>Cystobacterineae</taxon>
        <taxon>Myxococcaceae</taxon>
        <taxon>Corallococcus</taxon>
    </lineage>
</organism>
<feature type="non-terminal residue" evidence="2">
    <location>
        <position position="86"/>
    </location>
</feature>
<dbReference type="Pfam" id="PF00668">
    <property type="entry name" value="Condensation"/>
    <property type="match status" value="1"/>
</dbReference>
<dbReference type="OrthoDB" id="9757559at2"/>
<dbReference type="PANTHER" id="PTHR45398">
    <property type="match status" value="1"/>
</dbReference>
<dbReference type="InterPro" id="IPR023213">
    <property type="entry name" value="CAT-like_dom_sf"/>
</dbReference>
<protein>
    <recommendedName>
        <fullName evidence="1">Condensation domain-containing protein</fullName>
    </recommendedName>
</protein>
<name>A0A3A8M6E8_9BACT</name>